<name>A0A9Q0BGP4_9HYPO</name>
<proteinExistence type="inferred from homology"/>
<evidence type="ECO:0000259" key="2">
    <source>
        <dbReference type="Pfam" id="PF20789"/>
    </source>
</evidence>
<dbReference type="AlphaFoldDB" id="A0A9Q0BGP4"/>
<dbReference type="GO" id="GO:0005782">
    <property type="term" value="C:peroxisomal matrix"/>
    <property type="evidence" value="ECO:0007669"/>
    <property type="project" value="UniProtKB-SubCell"/>
</dbReference>
<dbReference type="GO" id="GO:0009062">
    <property type="term" value="P:fatty acid catabolic process"/>
    <property type="evidence" value="ECO:0007669"/>
    <property type="project" value="TreeGrafter"/>
</dbReference>
<organism evidence="3 4">
    <name type="scientific">Emericellopsis cladophorae</name>
    <dbReference type="NCBI Taxonomy" id="2686198"/>
    <lineage>
        <taxon>Eukaryota</taxon>
        <taxon>Fungi</taxon>
        <taxon>Dikarya</taxon>
        <taxon>Ascomycota</taxon>
        <taxon>Pezizomycotina</taxon>
        <taxon>Sordariomycetes</taxon>
        <taxon>Hypocreomycetidae</taxon>
        <taxon>Hypocreales</taxon>
        <taxon>Bionectriaceae</taxon>
        <taxon>Emericellopsis</taxon>
    </lineage>
</organism>
<reference evidence="3" key="1">
    <citation type="journal article" date="2021" name="J Fungi (Basel)">
        <title>Genomic and Metabolomic Analyses of the Marine Fungus Emericellopsis cladophorae: Insights into Saltwater Adaptability Mechanisms and Its Biosynthetic Potential.</title>
        <authorList>
            <person name="Goncalves M.F.M."/>
            <person name="Hilario S."/>
            <person name="Van de Peer Y."/>
            <person name="Esteves A.C."/>
            <person name="Alves A."/>
        </authorList>
    </citation>
    <scope>NUCLEOTIDE SEQUENCE</scope>
    <source>
        <strain evidence="3">MUM 19.33</strain>
    </source>
</reference>
<dbReference type="GO" id="GO:0006637">
    <property type="term" value="P:acyl-CoA metabolic process"/>
    <property type="evidence" value="ECO:0007669"/>
    <property type="project" value="InterPro"/>
</dbReference>
<dbReference type="CDD" id="cd03444">
    <property type="entry name" value="Thioesterase_II_repeat1"/>
    <property type="match status" value="1"/>
</dbReference>
<reference evidence="3" key="2">
    <citation type="submission" date="2022-07" db="EMBL/GenBank/DDBJ databases">
        <authorList>
            <person name="Goncalves M.F.M."/>
            <person name="Hilario S."/>
            <person name="Van De Peer Y."/>
            <person name="Esteves A.C."/>
            <person name="Alves A."/>
        </authorList>
    </citation>
    <scope>NUCLEOTIDE SEQUENCE</scope>
    <source>
        <strain evidence="3">MUM 19.33</strain>
    </source>
</reference>
<sequence>MTDEADDDKTFIRHSFQECMQLTRVSSANSKDAQRYMSHQQPWRPGQDLGWSMSTQRSPERARKFAPGTYGAHVYAQASYAASKAIKDDKSIQHASQLAISSIQGVFSRPGLQDRPFIYDVSSITDLPLDEVAFASLTTFKRSTDTPSEVQERDSPQVRFAEILQTRAPDEWEACPQADIDLVRETFPMKGHGSFPVLDMYKVDMTGYNAGKDIPDRRQLMLYRLHKPVPEEDINAHILCHAYESDRNGLIMLGNHLGYGYSLGPAATLSYSFFIHVNGDEAVMRGDGWWVQEMWWPRVSAGRCMQETRLWSPEGKHVASGYQDGMVLPAKKSKI</sequence>
<evidence type="ECO:0000313" key="4">
    <source>
        <dbReference type="Proteomes" id="UP001055219"/>
    </source>
</evidence>
<keyword evidence="4" id="KW-1185">Reference proteome</keyword>
<feature type="domain" description="Acyl-CoA thioesterase-like C-terminal" evidence="2">
    <location>
        <begin position="260"/>
        <end position="327"/>
    </location>
</feature>
<dbReference type="InterPro" id="IPR029069">
    <property type="entry name" value="HotDog_dom_sf"/>
</dbReference>
<dbReference type="EMBL" id="JAGIXG020000003">
    <property type="protein sequence ID" value="KAI6784717.1"/>
    <property type="molecule type" value="Genomic_DNA"/>
</dbReference>
<dbReference type="SUPFAM" id="SSF54637">
    <property type="entry name" value="Thioesterase/thiol ester dehydrase-isomerase"/>
    <property type="match status" value="2"/>
</dbReference>
<evidence type="ECO:0000256" key="1">
    <source>
        <dbReference type="ARBA" id="ARBA00006538"/>
    </source>
</evidence>
<dbReference type="Gene3D" id="2.40.160.210">
    <property type="entry name" value="Acyl-CoA thioesterase, double hotdog domain"/>
    <property type="match status" value="1"/>
</dbReference>
<dbReference type="PANTHER" id="PTHR11066">
    <property type="entry name" value="ACYL-COA THIOESTERASE"/>
    <property type="match status" value="1"/>
</dbReference>
<comment type="caution">
    <text evidence="3">The sequence shown here is derived from an EMBL/GenBank/DDBJ whole genome shotgun (WGS) entry which is preliminary data.</text>
</comment>
<dbReference type="PANTHER" id="PTHR11066:SF64">
    <property type="entry name" value="ACYL-COA THIOESTERASE (AFU_ORTHOLOGUE AFUA_1G12060)"/>
    <property type="match status" value="1"/>
</dbReference>
<evidence type="ECO:0000313" key="3">
    <source>
        <dbReference type="EMBL" id="KAI6784717.1"/>
    </source>
</evidence>
<dbReference type="GO" id="GO:0047617">
    <property type="term" value="F:fatty acyl-CoA hydrolase activity"/>
    <property type="evidence" value="ECO:0007669"/>
    <property type="project" value="InterPro"/>
</dbReference>
<dbReference type="RefSeq" id="XP_051365573.1">
    <property type="nucleotide sequence ID" value="XM_051510897.1"/>
</dbReference>
<dbReference type="InterPro" id="IPR042171">
    <property type="entry name" value="Acyl-CoA_hotdog"/>
</dbReference>
<dbReference type="GeneID" id="75834283"/>
<accession>A0A9Q0BGP4</accession>
<dbReference type="Pfam" id="PF20789">
    <property type="entry name" value="4HBT_3C"/>
    <property type="match status" value="1"/>
</dbReference>
<protein>
    <submittedName>
        <fullName evidence="3">Acyl-coenzyme A thioesterase-like protein</fullName>
    </submittedName>
</protein>
<dbReference type="OrthoDB" id="68328at2759"/>
<dbReference type="Proteomes" id="UP001055219">
    <property type="component" value="Unassembled WGS sequence"/>
</dbReference>
<gene>
    <name evidence="3" type="ORF">J7T54_007810</name>
</gene>
<dbReference type="InterPro" id="IPR049450">
    <property type="entry name" value="ACOT8-like_C"/>
</dbReference>
<dbReference type="InterPro" id="IPR003703">
    <property type="entry name" value="Acyl_CoA_thio"/>
</dbReference>
<comment type="similarity">
    <text evidence="1">Belongs to the C/M/P thioester hydrolase family.</text>
</comment>